<dbReference type="EMBL" id="NBSK02000001">
    <property type="protein sequence ID" value="KAJ0227272.1"/>
    <property type="molecule type" value="Genomic_DNA"/>
</dbReference>
<evidence type="ECO:0000256" key="5">
    <source>
        <dbReference type="ARBA" id="ARBA00022679"/>
    </source>
</evidence>
<accession>A0A9R1WIB2</accession>
<keyword evidence="7" id="KW-0547">Nucleotide-binding</keyword>
<keyword evidence="10" id="KW-0862">Zinc</keyword>
<dbReference type="PANTHER" id="PTHR24356:SF1">
    <property type="entry name" value="SERINE_THREONINE-PROTEIN KINASE GREATWALL"/>
    <property type="match status" value="1"/>
</dbReference>
<evidence type="ECO:0000259" key="14">
    <source>
        <dbReference type="PROSITE" id="PS50011"/>
    </source>
</evidence>
<evidence type="ECO:0000256" key="2">
    <source>
        <dbReference type="ARBA" id="ARBA00012513"/>
    </source>
</evidence>
<dbReference type="PANTHER" id="PTHR24356">
    <property type="entry name" value="SERINE/THREONINE-PROTEIN KINASE"/>
    <property type="match status" value="1"/>
</dbReference>
<keyword evidence="8" id="KW-0863">Zinc-finger</keyword>
<keyword evidence="5" id="KW-0808">Transferase</keyword>
<evidence type="ECO:0000256" key="3">
    <source>
        <dbReference type="ARBA" id="ARBA00022527"/>
    </source>
</evidence>
<comment type="similarity">
    <text evidence="1">Belongs to the protein kinase superfamily. AGC Ser/Thr protein kinase family.</text>
</comment>
<evidence type="ECO:0000313" key="15">
    <source>
        <dbReference type="EMBL" id="KAJ0227272.1"/>
    </source>
</evidence>
<name>A0A9R1WIB2_LACSA</name>
<proteinExistence type="inferred from homology"/>
<dbReference type="GO" id="GO:0004674">
    <property type="term" value="F:protein serine/threonine kinase activity"/>
    <property type="evidence" value="ECO:0007669"/>
    <property type="project" value="UniProtKB-KW"/>
</dbReference>
<evidence type="ECO:0000256" key="12">
    <source>
        <dbReference type="ARBA" id="ARBA00047899"/>
    </source>
</evidence>
<feature type="domain" description="Protein kinase" evidence="14">
    <location>
        <begin position="56"/>
        <end position="137"/>
    </location>
</feature>
<evidence type="ECO:0000256" key="8">
    <source>
        <dbReference type="ARBA" id="ARBA00022771"/>
    </source>
</evidence>
<gene>
    <name evidence="15" type="ORF">LSAT_V11C100028150</name>
</gene>
<evidence type="ECO:0000256" key="9">
    <source>
        <dbReference type="ARBA" id="ARBA00022777"/>
    </source>
</evidence>
<protein>
    <recommendedName>
        <fullName evidence="2">non-specific serine/threonine protein kinase</fullName>
        <ecNumber evidence="2">2.7.11.1</ecNumber>
    </recommendedName>
</protein>
<evidence type="ECO:0000256" key="4">
    <source>
        <dbReference type="ARBA" id="ARBA00022553"/>
    </source>
</evidence>
<dbReference type="AlphaFoldDB" id="A0A9R1WIB2"/>
<evidence type="ECO:0000256" key="1">
    <source>
        <dbReference type="ARBA" id="ARBA00009903"/>
    </source>
</evidence>
<dbReference type="Proteomes" id="UP000235145">
    <property type="component" value="Unassembled WGS sequence"/>
</dbReference>
<evidence type="ECO:0000256" key="6">
    <source>
        <dbReference type="ARBA" id="ARBA00022723"/>
    </source>
</evidence>
<dbReference type="PROSITE" id="PS50011">
    <property type="entry name" value="PROTEIN_KINASE_DOM"/>
    <property type="match status" value="1"/>
</dbReference>
<dbReference type="GO" id="GO:0005524">
    <property type="term" value="F:ATP binding"/>
    <property type="evidence" value="ECO:0007669"/>
    <property type="project" value="UniProtKB-KW"/>
</dbReference>
<dbReference type="InterPro" id="IPR000719">
    <property type="entry name" value="Prot_kinase_dom"/>
</dbReference>
<dbReference type="Pfam" id="PF00069">
    <property type="entry name" value="Pkinase"/>
    <property type="match status" value="1"/>
</dbReference>
<keyword evidence="16" id="KW-1185">Reference proteome</keyword>
<keyword evidence="4" id="KW-0597">Phosphoprotein</keyword>
<comment type="catalytic activity">
    <reaction evidence="13">
        <text>L-seryl-[protein] + ATP = O-phospho-L-seryl-[protein] + ADP + H(+)</text>
        <dbReference type="Rhea" id="RHEA:17989"/>
        <dbReference type="Rhea" id="RHEA-COMP:9863"/>
        <dbReference type="Rhea" id="RHEA-COMP:11604"/>
        <dbReference type="ChEBI" id="CHEBI:15378"/>
        <dbReference type="ChEBI" id="CHEBI:29999"/>
        <dbReference type="ChEBI" id="CHEBI:30616"/>
        <dbReference type="ChEBI" id="CHEBI:83421"/>
        <dbReference type="ChEBI" id="CHEBI:456216"/>
        <dbReference type="EC" id="2.7.11.1"/>
    </reaction>
</comment>
<reference evidence="15 16" key="1">
    <citation type="journal article" date="2017" name="Nat. Commun.">
        <title>Genome assembly with in vitro proximity ligation data and whole-genome triplication in lettuce.</title>
        <authorList>
            <person name="Reyes-Chin-Wo S."/>
            <person name="Wang Z."/>
            <person name="Yang X."/>
            <person name="Kozik A."/>
            <person name="Arikit S."/>
            <person name="Song C."/>
            <person name="Xia L."/>
            <person name="Froenicke L."/>
            <person name="Lavelle D.O."/>
            <person name="Truco M.J."/>
            <person name="Xia R."/>
            <person name="Zhu S."/>
            <person name="Xu C."/>
            <person name="Xu H."/>
            <person name="Xu X."/>
            <person name="Cox K."/>
            <person name="Korf I."/>
            <person name="Meyers B.C."/>
            <person name="Michelmore R.W."/>
        </authorList>
    </citation>
    <scope>NUCLEOTIDE SEQUENCE [LARGE SCALE GENOMIC DNA]</scope>
    <source>
        <strain evidence="16">cv. Salinas</strain>
        <tissue evidence="15">Seedlings</tissue>
    </source>
</reference>
<dbReference type="EC" id="2.7.11.1" evidence="2"/>
<evidence type="ECO:0000256" key="11">
    <source>
        <dbReference type="ARBA" id="ARBA00022840"/>
    </source>
</evidence>
<keyword evidence="6" id="KW-0479">Metal-binding</keyword>
<organism evidence="15 16">
    <name type="scientific">Lactuca sativa</name>
    <name type="common">Garden lettuce</name>
    <dbReference type="NCBI Taxonomy" id="4236"/>
    <lineage>
        <taxon>Eukaryota</taxon>
        <taxon>Viridiplantae</taxon>
        <taxon>Streptophyta</taxon>
        <taxon>Embryophyta</taxon>
        <taxon>Tracheophyta</taxon>
        <taxon>Spermatophyta</taxon>
        <taxon>Magnoliopsida</taxon>
        <taxon>eudicotyledons</taxon>
        <taxon>Gunneridae</taxon>
        <taxon>Pentapetalae</taxon>
        <taxon>asterids</taxon>
        <taxon>campanulids</taxon>
        <taxon>Asterales</taxon>
        <taxon>Asteraceae</taxon>
        <taxon>Cichorioideae</taxon>
        <taxon>Cichorieae</taxon>
        <taxon>Lactucinae</taxon>
        <taxon>Lactuca</taxon>
    </lineage>
</organism>
<keyword evidence="9" id="KW-0418">Kinase</keyword>
<dbReference type="Gene3D" id="3.30.200.20">
    <property type="entry name" value="Phosphorylase Kinase, domain 1"/>
    <property type="match status" value="1"/>
</dbReference>
<evidence type="ECO:0000313" key="16">
    <source>
        <dbReference type="Proteomes" id="UP000235145"/>
    </source>
</evidence>
<dbReference type="SUPFAM" id="SSF56112">
    <property type="entry name" value="Protein kinase-like (PK-like)"/>
    <property type="match status" value="1"/>
</dbReference>
<comment type="caution">
    <text evidence="15">The sequence shown here is derived from an EMBL/GenBank/DDBJ whole genome shotgun (WGS) entry which is preliminary data.</text>
</comment>
<keyword evidence="11" id="KW-0067">ATP-binding</keyword>
<dbReference type="GO" id="GO:0008270">
    <property type="term" value="F:zinc ion binding"/>
    <property type="evidence" value="ECO:0007669"/>
    <property type="project" value="UniProtKB-KW"/>
</dbReference>
<keyword evidence="3" id="KW-0723">Serine/threonine-protein kinase</keyword>
<dbReference type="InterPro" id="IPR011009">
    <property type="entry name" value="Kinase-like_dom_sf"/>
</dbReference>
<sequence>MREKYLQLCEMVDDEKVDISSTVIDEDAPLEDDVVRSLRTSPIHSRNKDRTSIDDFEIIKPISRGAFGRVFLAKKRTTGDLFAIKKADMIRKNAVESILAERDILISVRNPFVVRFFYSFTCRKNLYLVMEYLNGGD</sequence>
<evidence type="ECO:0000256" key="7">
    <source>
        <dbReference type="ARBA" id="ARBA00022741"/>
    </source>
</evidence>
<dbReference type="InterPro" id="IPR050236">
    <property type="entry name" value="Ser_Thr_kinase_AGC"/>
</dbReference>
<dbReference type="FunFam" id="3.30.200.20:FF:000147">
    <property type="entry name" value="probable serine/threonine protein kinase IREH1"/>
    <property type="match status" value="1"/>
</dbReference>
<evidence type="ECO:0000256" key="10">
    <source>
        <dbReference type="ARBA" id="ARBA00022833"/>
    </source>
</evidence>
<evidence type="ECO:0000256" key="13">
    <source>
        <dbReference type="ARBA" id="ARBA00048679"/>
    </source>
</evidence>
<comment type="catalytic activity">
    <reaction evidence="12">
        <text>L-threonyl-[protein] + ATP = O-phospho-L-threonyl-[protein] + ADP + H(+)</text>
        <dbReference type="Rhea" id="RHEA:46608"/>
        <dbReference type="Rhea" id="RHEA-COMP:11060"/>
        <dbReference type="Rhea" id="RHEA-COMP:11605"/>
        <dbReference type="ChEBI" id="CHEBI:15378"/>
        <dbReference type="ChEBI" id="CHEBI:30013"/>
        <dbReference type="ChEBI" id="CHEBI:30616"/>
        <dbReference type="ChEBI" id="CHEBI:61977"/>
        <dbReference type="ChEBI" id="CHEBI:456216"/>
        <dbReference type="EC" id="2.7.11.1"/>
    </reaction>
</comment>